<protein>
    <submittedName>
        <fullName evidence="1">Uncharacterized protein</fullName>
    </submittedName>
</protein>
<evidence type="ECO:0000313" key="1">
    <source>
        <dbReference type="EMBL" id="OJZ79809.1"/>
    </source>
</evidence>
<proteinExistence type="predicted"/>
<organism evidence="1 2">
    <name type="scientific">Aspergillus luchuensis (strain CBS 106.47)</name>
    <dbReference type="NCBI Taxonomy" id="1137211"/>
    <lineage>
        <taxon>Eukaryota</taxon>
        <taxon>Fungi</taxon>
        <taxon>Dikarya</taxon>
        <taxon>Ascomycota</taxon>
        <taxon>Pezizomycotina</taxon>
        <taxon>Eurotiomycetes</taxon>
        <taxon>Eurotiomycetidae</taxon>
        <taxon>Eurotiales</taxon>
        <taxon>Aspergillaceae</taxon>
        <taxon>Aspergillus</taxon>
        <taxon>Aspergillus subgen. Circumdati</taxon>
    </lineage>
</organism>
<dbReference type="AlphaFoldDB" id="A0A1M3SZ70"/>
<name>A0A1M3SZ70_ASPLC</name>
<evidence type="ECO:0000313" key="2">
    <source>
        <dbReference type="Proteomes" id="UP000184063"/>
    </source>
</evidence>
<dbReference type="EMBL" id="KV878271">
    <property type="protein sequence ID" value="OJZ79809.1"/>
    <property type="molecule type" value="Genomic_DNA"/>
</dbReference>
<dbReference type="VEuPathDB" id="FungiDB:ASPFODRAFT_54549"/>
<gene>
    <name evidence="1" type="ORF">ASPFODRAFT_54549</name>
</gene>
<dbReference type="Proteomes" id="UP000184063">
    <property type="component" value="Unassembled WGS sequence"/>
</dbReference>
<accession>A0A1M3SZ70</accession>
<sequence>MVMILSYRIRARLSRRSTLRSRYKPGMPTRIDDPYNFLKTFFGSCSFFHGRL</sequence>
<reference evidence="2" key="1">
    <citation type="journal article" date="2017" name="Genome Biol.">
        <title>Comparative genomics reveals high biological diversity and specific adaptations in the industrially and medically important fungal genus Aspergillus.</title>
        <authorList>
            <person name="de Vries R.P."/>
            <person name="Riley R."/>
            <person name="Wiebenga A."/>
            <person name="Aguilar-Osorio G."/>
            <person name="Amillis S."/>
            <person name="Uchima C.A."/>
            <person name="Anderluh G."/>
            <person name="Asadollahi M."/>
            <person name="Askin M."/>
            <person name="Barry K."/>
            <person name="Battaglia E."/>
            <person name="Bayram O."/>
            <person name="Benocci T."/>
            <person name="Braus-Stromeyer S.A."/>
            <person name="Caldana C."/>
            <person name="Canovas D."/>
            <person name="Cerqueira G.C."/>
            <person name="Chen F."/>
            <person name="Chen W."/>
            <person name="Choi C."/>
            <person name="Clum A."/>
            <person name="Dos Santos R.A."/>
            <person name="Damasio A.R."/>
            <person name="Diallinas G."/>
            <person name="Emri T."/>
            <person name="Fekete E."/>
            <person name="Flipphi M."/>
            <person name="Freyberg S."/>
            <person name="Gallo A."/>
            <person name="Gournas C."/>
            <person name="Habgood R."/>
            <person name="Hainaut M."/>
            <person name="Harispe M.L."/>
            <person name="Henrissat B."/>
            <person name="Hilden K.S."/>
            <person name="Hope R."/>
            <person name="Hossain A."/>
            <person name="Karabika E."/>
            <person name="Karaffa L."/>
            <person name="Karanyi Z."/>
            <person name="Krasevec N."/>
            <person name="Kuo A."/>
            <person name="Kusch H."/>
            <person name="LaButti K."/>
            <person name="Lagendijk E.L."/>
            <person name="Lapidus A."/>
            <person name="Levasseur A."/>
            <person name="Lindquist E."/>
            <person name="Lipzen A."/>
            <person name="Logrieco A.F."/>
            <person name="MacCabe A."/>
            <person name="Maekelae M.R."/>
            <person name="Malavazi I."/>
            <person name="Melin P."/>
            <person name="Meyer V."/>
            <person name="Mielnichuk N."/>
            <person name="Miskei M."/>
            <person name="Molnar A.P."/>
            <person name="Mule G."/>
            <person name="Ngan C.Y."/>
            <person name="Orejas M."/>
            <person name="Orosz E."/>
            <person name="Ouedraogo J.P."/>
            <person name="Overkamp K.M."/>
            <person name="Park H.-S."/>
            <person name="Perrone G."/>
            <person name="Piumi F."/>
            <person name="Punt P.J."/>
            <person name="Ram A.F."/>
            <person name="Ramon A."/>
            <person name="Rauscher S."/>
            <person name="Record E."/>
            <person name="Riano-Pachon D.M."/>
            <person name="Robert V."/>
            <person name="Roehrig J."/>
            <person name="Ruller R."/>
            <person name="Salamov A."/>
            <person name="Salih N.S."/>
            <person name="Samson R.A."/>
            <person name="Sandor E."/>
            <person name="Sanguinetti M."/>
            <person name="Schuetze T."/>
            <person name="Sepcic K."/>
            <person name="Shelest E."/>
            <person name="Sherlock G."/>
            <person name="Sophianopoulou V."/>
            <person name="Squina F.M."/>
            <person name="Sun H."/>
            <person name="Susca A."/>
            <person name="Todd R.B."/>
            <person name="Tsang A."/>
            <person name="Unkles S.E."/>
            <person name="van de Wiele N."/>
            <person name="van Rossen-Uffink D."/>
            <person name="Oliveira J.V."/>
            <person name="Vesth T.C."/>
            <person name="Visser J."/>
            <person name="Yu J.-H."/>
            <person name="Zhou M."/>
            <person name="Andersen M.R."/>
            <person name="Archer D.B."/>
            <person name="Baker S.E."/>
            <person name="Benoit I."/>
            <person name="Brakhage A.A."/>
            <person name="Braus G.H."/>
            <person name="Fischer R."/>
            <person name="Frisvad J.C."/>
            <person name="Goldman G.H."/>
            <person name="Houbraken J."/>
            <person name="Oakley B."/>
            <person name="Pocsi I."/>
            <person name="Scazzocchio C."/>
            <person name="Seiboth B."/>
            <person name="vanKuyk P.A."/>
            <person name="Wortman J."/>
            <person name="Dyer P.S."/>
            <person name="Grigoriev I.V."/>
        </authorList>
    </citation>
    <scope>NUCLEOTIDE SEQUENCE [LARGE SCALE GENOMIC DNA]</scope>
    <source>
        <strain evidence="2">CBS 106.47</strain>
    </source>
</reference>